<evidence type="ECO:0000256" key="1">
    <source>
        <dbReference type="ARBA" id="ARBA00023242"/>
    </source>
</evidence>
<evidence type="ECO:0000313" key="4">
    <source>
        <dbReference type="Proteomes" id="UP001365542"/>
    </source>
</evidence>
<dbReference type="EMBL" id="JAVHJO010000005">
    <property type="protein sequence ID" value="KAK6540489.1"/>
    <property type="molecule type" value="Genomic_DNA"/>
</dbReference>
<dbReference type="AlphaFoldDB" id="A0AAV9XEG0"/>
<dbReference type="GO" id="GO:0003700">
    <property type="term" value="F:DNA-binding transcription factor activity"/>
    <property type="evidence" value="ECO:0007669"/>
    <property type="project" value="InterPro"/>
</dbReference>
<evidence type="ECO:0000256" key="2">
    <source>
        <dbReference type="SAM" id="MobiDB-lite"/>
    </source>
</evidence>
<gene>
    <name evidence="3" type="ORF">TWF694_009279</name>
</gene>
<dbReference type="PANTHER" id="PTHR46910:SF1">
    <property type="entry name" value="MISCELLANEOUS ZN(II)2CYS6 TRANSCRIPTION FACTOR (EUROFUNG)-RELATED"/>
    <property type="match status" value="1"/>
</dbReference>
<organism evidence="3 4">
    <name type="scientific">Orbilia ellipsospora</name>
    <dbReference type="NCBI Taxonomy" id="2528407"/>
    <lineage>
        <taxon>Eukaryota</taxon>
        <taxon>Fungi</taxon>
        <taxon>Dikarya</taxon>
        <taxon>Ascomycota</taxon>
        <taxon>Pezizomycotina</taxon>
        <taxon>Orbiliomycetes</taxon>
        <taxon>Orbiliales</taxon>
        <taxon>Orbiliaceae</taxon>
        <taxon>Orbilia</taxon>
    </lineage>
</organism>
<protein>
    <submittedName>
        <fullName evidence="3">Uncharacterized protein</fullName>
    </submittedName>
</protein>
<dbReference type="PANTHER" id="PTHR46910">
    <property type="entry name" value="TRANSCRIPTION FACTOR PDR1"/>
    <property type="match status" value="1"/>
</dbReference>
<name>A0AAV9XEG0_9PEZI</name>
<keyword evidence="4" id="KW-1185">Reference proteome</keyword>
<comment type="caution">
    <text evidence="3">The sequence shown here is derived from an EMBL/GenBank/DDBJ whole genome shotgun (WGS) entry which is preliminary data.</text>
</comment>
<keyword evidence="1" id="KW-0539">Nucleus</keyword>
<feature type="region of interest" description="Disordered" evidence="2">
    <location>
        <begin position="1"/>
        <end position="25"/>
    </location>
</feature>
<dbReference type="CDD" id="cd12148">
    <property type="entry name" value="fungal_TF_MHR"/>
    <property type="match status" value="1"/>
</dbReference>
<accession>A0AAV9XEG0</accession>
<proteinExistence type="predicted"/>
<sequence>MTGGSVPEHQSNHRQTTSEVNDNVDPLNLHLGEDHTKFTFGLKAFFEHASIATPVIFEDAFWQDYNTGRCSPALAYAVACRGTPYTDIHDKWIFQQNLASKFREVFLTAQSQEETLRLDDIEALALMIDFQYNTQDTVGQIPPNLAGLFLKHDSLVLITLRAQRDMQDAVQLARSNDRRLLLFWHVYALDAFTCLDRRRMSYIPSQLTNSTVLQHAHKSYLDTILSLAIIARNCMEYLCSANTKTNGVRVSDIRLLYKQLKDWEREIPPSFSKCRTDDKLDPFKNASVPNSLRRAVLWLLQINCYLQIHSCVEEYGLQDGTSLQGEAAALKVESKTVQVFNELVEICQSIKSQREPFSLADLAPTMARNICAGGCRWICARGVNPLSIVKPLRDDQNKEREEGITRVRREEYRVAALLLRDVVASALSHEDTHDLVGRLDEALNNLL</sequence>
<reference evidence="3 4" key="1">
    <citation type="submission" date="2019-10" db="EMBL/GenBank/DDBJ databases">
        <authorList>
            <person name="Palmer J.M."/>
        </authorList>
    </citation>
    <scope>NUCLEOTIDE SEQUENCE [LARGE SCALE GENOMIC DNA]</scope>
    <source>
        <strain evidence="3 4">TWF694</strain>
    </source>
</reference>
<dbReference type="InterPro" id="IPR050987">
    <property type="entry name" value="AtrR-like"/>
</dbReference>
<evidence type="ECO:0000313" key="3">
    <source>
        <dbReference type="EMBL" id="KAK6540489.1"/>
    </source>
</evidence>
<dbReference type="Proteomes" id="UP001365542">
    <property type="component" value="Unassembled WGS sequence"/>
</dbReference>